<evidence type="ECO:0000313" key="5">
    <source>
        <dbReference type="Proteomes" id="UP001592531"/>
    </source>
</evidence>
<dbReference type="CDD" id="cd02209">
    <property type="entry name" value="cupin_XRE_C"/>
    <property type="match status" value="1"/>
</dbReference>
<dbReference type="SMART" id="SM00530">
    <property type="entry name" value="HTH_XRE"/>
    <property type="match status" value="1"/>
</dbReference>
<reference evidence="4 5" key="1">
    <citation type="submission" date="2024-09" db="EMBL/GenBank/DDBJ databases">
        <authorList>
            <person name="Lee S.D."/>
        </authorList>
    </citation>
    <scope>NUCLEOTIDE SEQUENCE [LARGE SCALE GENOMIC DNA]</scope>
    <source>
        <strain evidence="4 5">N8-3</strain>
    </source>
</reference>
<dbReference type="Pfam" id="PF07883">
    <property type="entry name" value="Cupin_2"/>
    <property type="match status" value="1"/>
</dbReference>
<dbReference type="InterPro" id="IPR050807">
    <property type="entry name" value="TransReg_Diox_bact_type"/>
</dbReference>
<protein>
    <submittedName>
        <fullName evidence="4">Helix-turn-helix domain-containing protein</fullName>
    </submittedName>
</protein>
<dbReference type="SUPFAM" id="SSF51182">
    <property type="entry name" value="RmlC-like cupins"/>
    <property type="match status" value="1"/>
</dbReference>
<dbReference type="Pfam" id="PF01381">
    <property type="entry name" value="HTH_3"/>
    <property type="match status" value="1"/>
</dbReference>
<comment type="caution">
    <text evidence="4">The sequence shown here is derived from an EMBL/GenBank/DDBJ whole genome shotgun (WGS) entry which is preliminary data.</text>
</comment>
<keyword evidence="1" id="KW-0238">DNA-binding</keyword>
<evidence type="ECO:0000259" key="3">
    <source>
        <dbReference type="PROSITE" id="PS50943"/>
    </source>
</evidence>
<dbReference type="SUPFAM" id="SSF47413">
    <property type="entry name" value="lambda repressor-like DNA-binding domains"/>
    <property type="match status" value="1"/>
</dbReference>
<dbReference type="InterPro" id="IPR010982">
    <property type="entry name" value="Lambda_DNA-bd_dom_sf"/>
</dbReference>
<sequence length="198" mass="21063">MRETETASAVRPAGPSATELLGLAVRRRRRGLGLTLESVGRRTRLSKSFLSQLESGRTNPTLDTLTRIAAALGSSPASLLGAPDGDAPAGPLPAPPATTRRPARPARPLPVGSGRSYPLTGPEARRYEVVMCDGTPTHHERMVSHPGEEFCYVVSGALRVELGGRPCLLQTGESLHFASDTPHRLTAQTPATRFLLTL</sequence>
<dbReference type="Proteomes" id="UP001592531">
    <property type="component" value="Unassembled WGS sequence"/>
</dbReference>
<feature type="domain" description="HTH cro/C1-type" evidence="3">
    <location>
        <begin position="25"/>
        <end position="79"/>
    </location>
</feature>
<accession>A0ABV6VRQ3</accession>
<dbReference type="Gene3D" id="1.10.260.40">
    <property type="entry name" value="lambda repressor-like DNA-binding domains"/>
    <property type="match status" value="1"/>
</dbReference>
<dbReference type="RefSeq" id="WP_380533292.1">
    <property type="nucleotide sequence ID" value="NZ_JBHFAB010000003.1"/>
</dbReference>
<name>A0ABV6VRQ3_9ACTN</name>
<dbReference type="Gene3D" id="2.60.120.10">
    <property type="entry name" value="Jelly Rolls"/>
    <property type="match status" value="1"/>
</dbReference>
<evidence type="ECO:0000256" key="1">
    <source>
        <dbReference type="ARBA" id="ARBA00023125"/>
    </source>
</evidence>
<dbReference type="PROSITE" id="PS50943">
    <property type="entry name" value="HTH_CROC1"/>
    <property type="match status" value="1"/>
</dbReference>
<feature type="compositionally biased region" description="Low complexity" evidence="2">
    <location>
        <begin position="79"/>
        <end position="89"/>
    </location>
</feature>
<evidence type="ECO:0000256" key="2">
    <source>
        <dbReference type="SAM" id="MobiDB-lite"/>
    </source>
</evidence>
<organism evidence="4 5">
    <name type="scientific">Streptacidiphilus cavernicola</name>
    <dbReference type="NCBI Taxonomy" id="3342716"/>
    <lineage>
        <taxon>Bacteria</taxon>
        <taxon>Bacillati</taxon>
        <taxon>Actinomycetota</taxon>
        <taxon>Actinomycetes</taxon>
        <taxon>Kitasatosporales</taxon>
        <taxon>Streptomycetaceae</taxon>
        <taxon>Streptacidiphilus</taxon>
    </lineage>
</organism>
<dbReference type="InterPro" id="IPR014710">
    <property type="entry name" value="RmlC-like_jellyroll"/>
</dbReference>
<dbReference type="PANTHER" id="PTHR46797">
    <property type="entry name" value="HTH-TYPE TRANSCRIPTIONAL REGULATOR"/>
    <property type="match status" value="1"/>
</dbReference>
<evidence type="ECO:0000313" key="4">
    <source>
        <dbReference type="EMBL" id="MFC1416227.1"/>
    </source>
</evidence>
<dbReference type="InterPro" id="IPR001387">
    <property type="entry name" value="Cro/C1-type_HTH"/>
</dbReference>
<feature type="region of interest" description="Disordered" evidence="2">
    <location>
        <begin position="79"/>
        <end position="120"/>
    </location>
</feature>
<dbReference type="PANTHER" id="PTHR46797:SF1">
    <property type="entry name" value="METHYLPHOSPHONATE SYNTHASE"/>
    <property type="match status" value="1"/>
</dbReference>
<gene>
    <name evidence="4" type="ORF">ACEZDE_06175</name>
</gene>
<dbReference type="EMBL" id="JBHFAB010000003">
    <property type="protein sequence ID" value="MFC1416227.1"/>
    <property type="molecule type" value="Genomic_DNA"/>
</dbReference>
<proteinExistence type="predicted"/>
<dbReference type="CDD" id="cd00093">
    <property type="entry name" value="HTH_XRE"/>
    <property type="match status" value="1"/>
</dbReference>
<dbReference type="InterPro" id="IPR011051">
    <property type="entry name" value="RmlC_Cupin_sf"/>
</dbReference>
<dbReference type="InterPro" id="IPR013096">
    <property type="entry name" value="Cupin_2"/>
</dbReference>
<keyword evidence="5" id="KW-1185">Reference proteome</keyword>